<evidence type="ECO:0000259" key="1">
    <source>
        <dbReference type="PROSITE" id="PS50234"/>
    </source>
</evidence>
<accession>A0A118JW14</accession>
<dbReference type="Gene3D" id="3.40.50.410">
    <property type="entry name" value="von Willebrand factor, type A domain"/>
    <property type="match status" value="1"/>
</dbReference>
<dbReference type="OMA" id="KNAMYTA"/>
<dbReference type="Gramene" id="KVH94016">
    <property type="protein sequence ID" value="KVH94016"/>
    <property type="gene ID" value="Ccrd_003915"/>
</dbReference>
<dbReference type="PROSITE" id="PS50234">
    <property type="entry name" value="VWFA"/>
    <property type="match status" value="1"/>
</dbReference>
<comment type="caution">
    <text evidence="2">The sequence shown here is derived from an EMBL/GenBank/DDBJ whole genome shotgun (WGS) entry which is preliminary data.</text>
</comment>
<dbReference type="SUPFAM" id="SSF53300">
    <property type="entry name" value="vWA-like"/>
    <property type="match status" value="1"/>
</dbReference>
<protein>
    <submittedName>
        <fullName evidence="2">von Willebrand factor, type A</fullName>
    </submittedName>
</protein>
<dbReference type="Pfam" id="PF13768">
    <property type="entry name" value="VWA_3"/>
    <property type="match status" value="1"/>
</dbReference>
<gene>
    <name evidence="2" type="ORF">Ccrd_003915</name>
</gene>
<proteinExistence type="predicted"/>
<sequence length="756" mass="82668">MSGDDFTKGVEDGLRLSKRIYFGKDRSVAPPKPITAMEKATRSYYPVSPMVYAVISNPGIVDNPDVPSYQPHVHGRCDPPALIPLQMNGIGIEVDCYLDTAFVTMTGSWRVHCVMGSASCDCRLAIPMGLEGSILGVEVEVTTKSYTTQLVVMDEKGETESVAKAEGGGFLKPHIFTLTIPQVDGGSNISVKGRWSQKIIYKGGEFTLDVPFSFPEYVTPAGKKLSKKEKIQLNINVGLGTEVVCRTTNHPLKERKREAGKLAFLYEAEVLTWSNTDFVFTYSVPTSSAFGGVLLQSPSSLSIDQKELFSLYLFPGADHSRKVIRKEVLFVVDISGSMKGRTIEATKNAVVAVLSKLDQGDSFSIMAFNDQTYLFSSTMELATKEALEKATEWIGMNFIAGGGTNMSIALDKAIEMLSGTKQSVPIIFFITDGAVENERQICEAMIKQLRNQGSDLCPRIYTFGIGSFYNPYFLRMLAMIGRGHYDAASDPDSIVAQMEALFSKAASTVLLNIAIDSLDDVDSLEVCFHVSDLLLFHGPLVLFGKYTGAFPDTLKAMGILADMSNFTIDLKVQRTKDIPLDKILAKQQIEQYTAQAWFSQDKKLEEKVAKISMQTGVVSEYTRMTLLETVQEKHATTSSGVKQGKKETITPQKVEVTKKSHMIKVLPHLGVGFGNLIATIENTPPGYEPKLPDQAEMLVRAAGNCCVNMCSKCCCLCCIQACSQMNDQCAIVITQLCGALACLGCFACCELCCGQD</sequence>
<dbReference type="SMART" id="SM00327">
    <property type="entry name" value="VWA"/>
    <property type="match status" value="1"/>
</dbReference>
<dbReference type="Proteomes" id="UP000243975">
    <property type="component" value="Unassembled WGS sequence"/>
</dbReference>
<dbReference type="PANTHER" id="PTHR46503">
    <property type="entry name" value="INTER-ALPHA-TRYPSIN INHIBITOR HEAVY CHAIN-LIKE PROTEIN"/>
    <property type="match status" value="1"/>
</dbReference>
<dbReference type="InterPro" id="IPR002035">
    <property type="entry name" value="VWF_A"/>
</dbReference>
<evidence type="ECO:0000313" key="3">
    <source>
        <dbReference type="Proteomes" id="UP000243975"/>
    </source>
</evidence>
<dbReference type="AlphaFoldDB" id="A0A118JW14"/>
<dbReference type="PANTHER" id="PTHR46503:SF1">
    <property type="entry name" value="INTER-ALPHA-TRYPSIN INHIBITOR HEAVY CHAIN-LIKE PROTEIN"/>
    <property type="match status" value="1"/>
</dbReference>
<keyword evidence="3" id="KW-1185">Reference proteome</keyword>
<feature type="domain" description="VWFA" evidence="1">
    <location>
        <begin position="327"/>
        <end position="505"/>
    </location>
</feature>
<dbReference type="STRING" id="59895.A0A118JW14"/>
<reference evidence="2 3" key="1">
    <citation type="journal article" date="2016" name="Sci. Rep.">
        <title>The genome sequence of the outbreeding globe artichoke constructed de novo incorporating a phase-aware low-pass sequencing strategy of F1 progeny.</title>
        <authorList>
            <person name="Scaglione D."/>
            <person name="Reyes-Chin-Wo S."/>
            <person name="Acquadro A."/>
            <person name="Froenicke L."/>
            <person name="Portis E."/>
            <person name="Beitel C."/>
            <person name="Tirone M."/>
            <person name="Mauro R."/>
            <person name="Lo Monaco A."/>
            <person name="Mauromicale G."/>
            <person name="Faccioli P."/>
            <person name="Cattivelli L."/>
            <person name="Rieseberg L."/>
            <person name="Michelmore R."/>
            <person name="Lanteri S."/>
        </authorList>
    </citation>
    <scope>NUCLEOTIDE SEQUENCE [LARGE SCALE GENOMIC DNA]</scope>
    <source>
        <strain evidence="2">2C</strain>
    </source>
</reference>
<dbReference type="EMBL" id="LEKV01004577">
    <property type="protein sequence ID" value="KVH94016.1"/>
    <property type="molecule type" value="Genomic_DNA"/>
</dbReference>
<evidence type="ECO:0000313" key="2">
    <source>
        <dbReference type="EMBL" id="KVH94016.1"/>
    </source>
</evidence>
<name>A0A118JW14_CYNCS</name>
<organism evidence="2 3">
    <name type="scientific">Cynara cardunculus var. scolymus</name>
    <name type="common">Globe artichoke</name>
    <name type="synonym">Cynara scolymus</name>
    <dbReference type="NCBI Taxonomy" id="59895"/>
    <lineage>
        <taxon>Eukaryota</taxon>
        <taxon>Viridiplantae</taxon>
        <taxon>Streptophyta</taxon>
        <taxon>Embryophyta</taxon>
        <taxon>Tracheophyta</taxon>
        <taxon>Spermatophyta</taxon>
        <taxon>Magnoliopsida</taxon>
        <taxon>eudicotyledons</taxon>
        <taxon>Gunneridae</taxon>
        <taxon>Pentapetalae</taxon>
        <taxon>asterids</taxon>
        <taxon>campanulids</taxon>
        <taxon>Asterales</taxon>
        <taxon>Asteraceae</taxon>
        <taxon>Carduoideae</taxon>
        <taxon>Cardueae</taxon>
        <taxon>Carduinae</taxon>
        <taxon>Cynara</taxon>
    </lineage>
</organism>
<dbReference type="InterPro" id="IPR036465">
    <property type="entry name" value="vWFA_dom_sf"/>
</dbReference>